<dbReference type="InterPro" id="IPR003146">
    <property type="entry name" value="M14A_act_pep"/>
</dbReference>
<dbReference type="AlphaFoldDB" id="A0AAD5MIX2"/>
<evidence type="ECO:0000313" key="6">
    <source>
        <dbReference type="Proteomes" id="UP001196413"/>
    </source>
</evidence>
<proteinExistence type="predicted"/>
<dbReference type="GO" id="GO:0046872">
    <property type="term" value="F:metal ion binding"/>
    <property type="evidence" value="ECO:0007669"/>
    <property type="project" value="UniProtKB-KW"/>
</dbReference>
<evidence type="ECO:0000256" key="3">
    <source>
        <dbReference type="SAM" id="SignalP"/>
    </source>
</evidence>
<evidence type="ECO:0000313" key="5">
    <source>
        <dbReference type="EMBL" id="KAJ1348469.1"/>
    </source>
</evidence>
<organism evidence="5 6">
    <name type="scientific">Parelaphostrongylus tenuis</name>
    <name type="common">Meningeal worm</name>
    <dbReference type="NCBI Taxonomy" id="148309"/>
    <lineage>
        <taxon>Eukaryota</taxon>
        <taxon>Metazoa</taxon>
        <taxon>Ecdysozoa</taxon>
        <taxon>Nematoda</taxon>
        <taxon>Chromadorea</taxon>
        <taxon>Rhabditida</taxon>
        <taxon>Rhabditina</taxon>
        <taxon>Rhabditomorpha</taxon>
        <taxon>Strongyloidea</taxon>
        <taxon>Metastrongylidae</taxon>
        <taxon>Parelaphostrongylus</taxon>
    </lineage>
</organism>
<accession>A0AAD5MIX2</accession>
<feature type="domain" description="Carboxypeptidase activation peptide" evidence="4">
    <location>
        <begin position="55"/>
        <end position="109"/>
    </location>
</feature>
<protein>
    <recommendedName>
        <fullName evidence="4">Carboxypeptidase activation peptide domain-containing protein</fullName>
    </recommendedName>
</protein>
<dbReference type="Gene3D" id="3.30.70.340">
    <property type="entry name" value="Metallocarboxypeptidase-like"/>
    <property type="match status" value="1"/>
</dbReference>
<keyword evidence="2" id="KW-0862">Zinc</keyword>
<name>A0AAD5MIX2_PARTN</name>
<keyword evidence="3" id="KW-0732">Signal</keyword>
<keyword evidence="1" id="KW-0479">Metal-binding</keyword>
<reference evidence="5" key="1">
    <citation type="submission" date="2021-06" db="EMBL/GenBank/DDBJ databases">
        <title>Parelaphostrongylus tenuis whole genome reference sequence.</title>
        <authorList>
            <person name="Garwood T.J."/>
            <person name="Larsen P.A."/>
            <person name="Fountain-Jones N.M."/>
            <person name="Garbe J.R."/>
            <person name="Macchietto M.G."/>
            <person name="Kania S.A."/>
            <person name="Gerhold R.W."/>
            <person name="Richards J.E."/>
            <person name="Wolf T.M."/>
        </authorList>
    </citation>
    <scope>NUCLEOTIDE SEQUENCE</scope>
    <source>
        <strain evidence="5">MNPRO001-30</strain>
        <tissue evidence="5">Meninges</tissue>
    </source>
</reference>
<evidence type="ECO:0000259" key="4">
    <source>
        <dbReference type="Pfam" id="PF02244"/>
    </source>
</evidence>
<feature type="chain" id="PRO_5042279023" description="Carboxypeptidase activation peptide domain-containing protein" evidence="3">
    <location>
        <begin position="16"/>
        <end position="141"/>
    </location>
</feature>
<dbReference type="SUPFAM" id="SSF54897">
    <property type="entry name" value="Protease propeptides/inhibitors"/>
    <property type="match status" value="1"/>
</dbReference>
<sequence length="141" mass="16440">MMASLLLVVIPLVRSAENYSGYSLLRFPADEPLTKWLADMESIGFVVDEKNQKRRLLIDVWGTPSKWNPAADVLVAPEFLKTFLNLLEKRGVYQVEMLKDDISKDIRRERRHLEQISRRAKTKALVPWNLTSKIITLMTRW</sequence>
<evidence type="ECO:0000256" key="1">
    <source>
        <dbReference type="ARBA" id="ARBA00022723"/>
    </source>
</evidence>
<gene>
    <name evidence="5" type="ORF">KIN20_003771</name>
</gene>
<dbReference type="Proteomes" id="UP001196413">
    <property type="component" value="Unassembled WGS sequence"/>
</dbReference>
<dbReference type="EMBL" id="JAHQIW010000511">
    <property type="protein sequence ID" value="KAJ1348469.1"/>
    <property type="molecule type" value="Genomic_DNA"/>
</dbReference>
<dbReference type="InterPro" id="IPR036990">
    <property type="entry name" value="M14A-like_propep"/>
</dbReference>
<comment type="caution">
    <text evidence="5">The sequence shown here is derived from an EMBL/GenBank/DDBJ whole genome shotgun (WGS) entry which is preliminary data.</text>
</comment>
<feature type="signal peptide" evidence="3">
    <location>
        <begin position="1"/>
        <end position="15"/>
    </location>
</feature>
<dbReference type="Pfam" id="PF02244">
    <property type="entry name" value="Propep_M14"/>
    <property type="match status" value="1"/>
</dbReference>
<keyword evidence="6" id="KW-1185">Reference proteome</keyword>
<evidence type="ECO:0000256" key="2">
    <source>
        <dbReference type="ARBA" id="ARBA00022833"/>
    </source>
</evidence>